<evidence type="ECO:0000313" key="7">
    <source>
        <dbReference type="Proteomes" id="UP000501568"/>
    </source>
</evidence>
<dbReference type="PANTHER" id="PTHR43335">
    <property type="entry name" value="ABC TRANSPORTER, ATP-BINDING PROTEIN"/>
    <property type="match status" value="1"/>
</dbReference>
<gene>
    <name evidence="6" type="ORF">G5C33_16110</name>
</gene>
<accession>A0A6G6Y8A6</accession>
<evidence type="ECO:0000256" key="1">
    <source>
        <dbReference type="ARBA" id="ARBA00005417"/>
    </source>
</evidence>
<proteinExistence type="inferred from homology"/>
<dbReference type="InterPro" id="IPR027417">
    <property type="entry name" value="P-loop_NTPase"/>
</dbReference>
<keyword evidence="7" id="KW-1185">Reference proteome</keyword>
<dbReference type="GO" id="GO:0016887">
    <property type="term" value="F:ATP hydrolysis activity"/>
    <property type="evidence" value="ECO:0007669"/>
    <property type="project" value="InterPro"/>
</dbReference>
<protein>
    <submittedName>
        <fullName evidence="6">ABC transporter ATP-binding protein</fullName>
    </submittedName>
</protein>
<dbReference type="Proteomes" id="UP000501568">
    <property type="component" value="Chromosome"/>
</dbReference>
<evidence type="ECO:0000256" key="3">
    <source>
        <dbReference type="ARBA" id="ARBA00022741"/>
    </source>
</evidence>
<dbReference type="SUPFAM" id="SSF52540">
    <property type="entry name" value="P-loop containing nucleoside triphosphate hydrolases"/>
    <property type="match status" value="1"/>
</dbReference>
<dbReference type="GO" id="GO:0005524">
    <property type="term" value="F:ATP binding"/>
    <property type="evidence" value="ECO:0007669"/>
    <property type="project" value="UniProtKB-KW"/>
</dbReference>
<dbReference type="CDD" id="cd03268">
    <property type="entry name" value="ABC_BcrA_bacitracin_resist"/>
    <property type="match status" value="1"/>
</dbReference>
<dbReference type="PROSITE" id="PS50893">
    <property type="entry name" value="ABC_TRANSPORTER_2"/>
    <property type="match status" value="1"/>
</dbReference>
<keyword evidence="2" id="KW-0813">Transport</keyword>
<evidence type="ECO:0000256" key="2">
    <source>
        <dbReference type="ARBA" id="ARBA00022448"/>
    </source>
</evidence>
<keyword evidence="4 6" id="KW-0067">ATP-binding</keyword>
<dbReference type="InterPro" id="IPR003439">
    <property type="entry name" value="ABC_transporter-like_ATP-bd"/>
</dbReference>
<dbReference type="KEGG" id="spzr:G5C33_16110"/>
<dbReference type="PANTHER" id="PTHR43335:SF4">
    <property type="entry name" value="ABC TRANSPORTER, ATP-BINDING PROTEIN"/>
    <property type="match status" value="1"/>
</dbReference>
<organism evidence="6 7">
    <name type="scientific">Stakelama tenebrarum</name>
    <dbReference type="NCBI Taxonomy" id="2711215"/>
    <lineage>
        <taxon>Bacteria</taxon>
        <taxon>Pseudomonadati</taxon>
        <taxon>Pseudomonadota</taxon>
        <taxon>Alphaproteobacteria</taxon>
        <taxon>Sphingomonadales</taxon>
        <taxon>Sphingomonadaceae</taxon>
        <taxon>Stakelama</taxon>
    </lineage>
</organism>
<sequence length="314" mass="33410">MQGGTNLADSESEETIALELRGLGKAYGRGTRAKRAVDDVSLCVRCGEVYGFLGPNGAGKSTTIRMALGLIRPSAGEAFVFGRHVTEKGALARVGSLVDGGTFYAFLSGRDNLRVLARTQGHDGERIEQVLERVDLSGDAHRKVKGYSTGMKQRLGVAAALLDNPDLVILDEPANGLDAAGIQDMRALIRGLAGEGKAVFLSSHLLHEVEQICDRVAVVNKGKLLREATVGELLAKGEVLRVDAEPADAAIAALGDRWPVEATDKGLSVRASRADTPEIVRLLTAAKVDVFAIGPDDRSLEEIFLTMTRDPQDA</sequence>
<comment type="similarity">
    <text evidence="1">Belongs to the ABC transporter superfamily.</text>
</comment>
<dbReference type="EMBL" id="CP049109">
    <property type="protein sequence ID" value="QIG81149.1"/>
    <property type="molecule type" value="Genomic_DNA"/>
</dbReference>
<evidence type="ECO:0000259" key="5">
    <source>
        <dbReference type="PROSITE" id="PS50893"/>
    </source>
</evidence>
<dbReference type="InterPro" id="IPR003593">
    <property type="entry name" value="AAA+_ATPase"/>
</dbReference>
<dbReference type="SMART" id="SM00382">
    <property type="entry name" value="AAA"/>
    <property type="match status" value="1"/>
</dbReference>
<evidence type="ECO:0000313" key="6">
    <source>
        <dbReference type="EMBL" id="QIG81149.1"/>
    </source>
</evidence>
<feature type="domain" description="ABC transporter" evidence="5">
    <location>
        <begin position="18"/>
        <end position="246"/>
    </location>
</feature>
<dbReference type="AlphaFoldDB" id="A0A6G6Y8A6"/>
<dbReference type="Gene3D" id="3.40.50.300">
    <property type="entry name" value="P-loop containing nucleotide triphosphate hydrolases"/>
    <property type="match status" value="1"/>
</dbReference>
<evidence type="ECO:0000256" key="4">
    <source>
        <dbReference type="ARBA" id="ARBA00022840"/>
    </source>
</evidence>
<keyword evidence="3" id="KW-0547">Nucleotide-binding</keyword>
<name>A0A6G6Y8A6_9SPHN</name>
<reference evidence="6 7" key="1">
    <citation type="submission" date="2020-02" db="EMBL/GenBank/DDBJ databases">
        <authorList>
            <person name="Zheng R.K."/>
            <person name="Sun C.M."/>
        </authorList>
    </citation>
    <scope>NUCLEOTIDE SEQUENCE [LARGE SCALE GENOMIC DNA]</scope>
    <source>
        <strain evidence="7">zrk23</strain>
    </source>
</reference>
<dbReference type="Pfam" id="PF00005">
    <property type="entry name" value="ABC_tran"/>
    <property type="match status" value="1"/>
</dbReference>